<dbReference type="GO" id="GO:0005509">
    <property type="term" value="F:calcium ion binding"/>
    <property type="evidence" value="ECO:0007669"/>
    <property type="project" value="InterPro"/>
</dbReference>
<dbReference type="CDD" id="cd00051">
    <property type="entry name" value="EFh"/>
    <property type="match status" value="2"/>
</dbReference>
<dbReference type="InterPro" id="IPR011992">
    <property type="entry name" value="EF-hand-dom_pair"/>
</dbReference>
<dbReference type="GO" id="GO:0072686">
    <property type="term" value="C:mitotic spindle"/>
    <property type="evidence" value="ECO:0007669"/>
    <property type="project" value="UniProtKB-ARBA"/>
</dbReference>
<dbReference type="PROSITE" id="PS00018">
    <property type="entry name" value="EF_HAND_1"/>
    <property type="match status" value="1"/>
</dbReference>
<dbReference type="PROSITE" id="PS50222">
    <property type="entry name" value="EF_HAND_2"/>
    <property type="match status" value="3"/>
</dbReference>
<evidence type="ECO:0000313" key="5">
    <source>
        <dbReference type="Proteomes" id="UP001153712"/>
    </source>
</evidence>
<evidence type="ECO:0000256" key="1">
    <source>
        <dbReference type="ARBA" id="ARBA00022737"/>
    </source>
</evidence>
<dbReference type="EMBL" id="OU900102">
    <property type="protein sequence ID" value="CAG9865191.1"/>
    <property type="molecule type" value="Genomic_DNA"/>
</dbReference>
<organism evidence="4 5">
    <name type="scientific">Phyllotreta striolata</name>
    <name type="common">Striped flea beetle</name>
    <name type="synonym">Crioceris striolata</name>
    <dbReference type="NCBI Taxonomy" id="444603"/>
    <lineage>
        <taxon>Eukaryota</taxon>
        <taxon>Metazoa</taxon>
        <taxon>Ecdysozoa</taxon>
        <taxon>Arthropoda</taxon>
        <taxon>Hexapoda</taxon>
        <taxon>Insecta</taxon>
        <taxon>Pterygota</taxon>
        <taxon>Neoptera</taxon>
        <taxon>Endopterygota</taxon>
        <taxon>Coleoptera</taxon>
        <taxon>Polyphaga</taxon>
        <taxon>Cucujiformia</taxon>
        <taxon>Chrysomeloidea</taxon>
        <taxon>Chrysomelidae</taxon>
        <taxon>Galerucinae</taxon>
        <taxon>Alticini</taxon>
        <taxon>Phyllotreta</taxon>
    </lineage>
</organism>
<dbReference type="AlphaFoldDB" id="A0A9N9XUT8"/>
<keyword evidence="1" id="KW-0677">Repeat</keyword>
<evidence type="ECO:0000313" key="4">
    <source>
        <dbReference type="EMBL" id="CAG9865191.1"/>
    </source>
</evidence>
<feature type="domain" description="EF-hand" evidence="3">
    <location>
        <begin position="8"/>
        <end position="43"/>
    </location>
</feature>
<dbReference type="InterPro" id="IPR002048">
    <property type="entry name" value="EF_hand_dom"/>
</dbReference>
<feature type="domain" description="EF-hand" evidence="3">
    <location>
        <begin position="114"/>
        <end position="146"/>
    </location>
</feature>
<sequence length="146" mass="16620">MSEDISEELVVEFKEAFALFDEDGDGLIDTSELGTIMRALGQNPTESELEDMIKEINTGKINFPIFLKIMAVKLKSTDNSEELREAFRVFDKDGNGFILASELRYVMTHMGEKLSEDEVNDMLRETEIDRDGCINYEKFVISMSTV</sequence>
<dbReference type="SMART" id="SM00054">
    <property type="entry name" value="EFh"/>
    <property type="match status" value="4"/>
</dbReference>
<keyword evidence="5" id="KW-1185">Reference proteome</keyword>
<accession>A0A9N9XUT8</accession>
<evidence type="ECO:0000259" key="3">
    <source>
        <dbReference type="PROSITE" id="PS50222"/>
    </source>
</evidence>
<protein>
    <recommendedName>
        <fullName evidence="3">EF-hand domain-containing protein</fullName>
    </recommendedName>
</protein>
<dbReference type="Proteomes" id="UP001153712">
    <property type="component" value="Chromosome 9"/>
</dbReference>
<evidence type="ECO:0000256" key="2">
    <source>
        <dbReference type="ARBA" id="ARBA00022837"/>
    </source>
</evidence>
<dbReference type="PANTHER" id="PTHR23048">
    <property type="entry name" value="MYOSIN LIGHT CHAIN 1, 3"/>
    <property type="match status" value="1"/>
</dbReference>
<dbReference type="OrthoDB" id="26525at2759"/>
<dbReference type="SUPFAM" id="SSF47473">
    <property type="entry name" value="EF-hand"/>
    <property type="match status" value="1"/>
</dbReference>
<gene>
    <name evidence="4" type="ORF">PHYEVI_LOCUS11434</name>
</gene>
<dbReference type="FunFam" id="1.10.238.10:FF:000527">
    <property type="entry name" value="Calmodulin-3"/>
    <property type="match status" value="1"/>
</dbReference>
<dbReference type="Gene3D" id="1.10.238.10">
    <property type="entry name" value="EF-hand"/>
    <property type="match status" value="2"/>
</dbReference>
<reference evidence="4" key="1">
    <citation type="submission" date="2022-01" db="EMBL/GenBank/DDBJ databases">
        <authorList>
            <person name="King R."/>
        </authorList>
    </citation>
    <scope>NUCLEOTIDE SEQUENCE</scope>
</reference>
<keyword evidence="2" id="KW-0106">Calcium</keyword>
<dbReference type="InterPro" id="IPR050230">
    <property type="entry name" value="CALM/Myosin/TropC-like"/>
</dbReference>
<dbReference type="PANTHER" id="PTHR23048:SF0">
    <property type="entry name" value="CALMODULIN LIKE 3"/>
    <property type="match status" value="1"/>
</dbReference>
<dbReference type="Pfam" id="PF13499">
    <property type="entry name" value="EF-hand_7"/>
    <property type="match status" value="2"/>
</dbReference>
<dbReference type="InterPro" id="IPR018247">
    <property type="entry name" value="EF_Hand_1_Ca_BS"/>
</dbReference>
<proteinExistence type="predicted"/>
<feature type="domain" description="EF-hand" evidence="3">
    <location>
        <begin position="78"/>
        <end position="113"/>
    </location>
</feature>
<dbReference type="GO" id="GO:0016460">
    <property type="term" value="C:myosin II complex"/>
    <property type="evidence" value="ECO:0007669"/>
    <property type="project" value="TreeGrafter"/>
</dbReference>
<name>A0A9N9XUT8_PHYSR</name>